<gene>
    <name evidence="1" type="ORF">vBAbaMPhT2_074</name>
</gene>
<keyword evidence="2" id="KW-1185">Reference proteome</keyword>
<evidence type="ECO:0000313" key="1">
    <source>
        <dbReference type="EMBL" id="QHJ75686.1"/>
    </source>
</evidence>
<sequence length="119" mass="13671">MMKMKKPVELNAIIYNRLVKVFNDAANGFNRWGNYDAGLKHHRSRIIELRKQFPTYQEMKDAGVKFVDASKYLNDANEEVSCMAWEGNASEAKVIYFIDFCRGSDQPISLKIYGTPAQL</sequence>
<dbReference type="Proteomes" id="UP000464274">
    <property type="component" value="Segment"/>
</dbReference>
<organism evidence="1 2">
    <name type="scientific">Acinetobacter phage vB_AbaM_PhT2</name>
    <dbReference type="NCBI Taxonomy" id="2690230"/>
    <lineage>
        <taxon>Viruses</taxon>
        <taxon>Duplodnaviria</taxon>
        <taxon>Heunggongvirae</taxon>
        <taxon>Uroviricota</taxon>
        <taxon>Caudoviricetes</taxon>
        <taxon>Pantevenvirales</taxon>
        <taxon>Straboviridae</taxon>
        <taxon>Twarogvirinae</taxon>
        <taxon>Hadassahvirus</taxon>
        <taxon>Hadassahvirus pht2</taxon>
    </lineage>
</organism>
<name>A0A6B9SVL6_9CAUD</name>
<protein>
    <submittedName>
        <fullName evidence="1">Uncharacterized protein</fullName>
    </submittedName>
</protein>
<reference evidence="1 2" key="1">
    <citation type="submission" date="2019-12" db="EMBL/GenBank/DDBJ databases">
        <title>Developing bacteriophages as a method of controlling the opportunistic pathogen Acinetobacter baumannii in Thai hospitals.</title>
        <authorList>
            <person name="Styles K.M."/>
            <person name="Smith S.E."/>
            <person name="Thummeepak R."/>
            <person name="Leungtongkam U."/>
            <person name="Christie G.S."/>
            <person name="Millard A."/>
            <person name="Moat J."/>
            <person name="Dowson C.C."/>
            <person name="Wellington E.M."/>
            <person name="Sitthisak S."/>
            <person name="Sagona A.P."/>
        </authorList>
    </citation>
    <scope>NUCLEOTIDE SEQUENCE [LARGE SCALE GENOMIC DNA]</scope>
</reference>
<proteinExistence type="predicted"/>
<dbReference type="EMBL" id="MN864865">
    <property type="protein sequence ID" value="QHJ75686.1"/>
    <property type="molecule type" value="Genomic_DNA"/>
</dbReference>
<accession>A0A6B9SVL6</accession>
<evidence type="ECO:0000313" key="2">
    <source>
        <dbReference type="Proteomes" id="UP000464274"/>
    </source>
</evidence>